<proteinExistence type="predicted"/>
<reference evidence="2 3" key="1">
    <citation type="submission" date="2024-01" db="EMBL/GenBank/DDBJ databases">
        <authorList>
            <person name="Allen C."/>
            <person name="Tagirdzhanova G."/>
        </authorList>
    </citation>
    <scope>NUCLEOTIDE SEQUENCE [LARGE SCALE GENOMIC DNA]</scope>
</reference>
<name>A0ABP0CH09_9PEZI</name>
<sequence length="137" mass="13943">MKTSFNLLCLASVALAAAAGGISPNNGEHIFDKRACNGNNCNRAITGTRDGLPVSSERQADCTSFLFTVVTPSPLFSTVYIEAATEAVTVIPNALPSYATACSSAAAYASACSCWGLTGTVSTAPTPTITITSTIGI</sequence>
<gene>
    <name evidence="2" type="ORF">SCUCBS95973_007551</name>
</gene>
<protein>
    <submittedName>
        <fullName evidence="2">Uncharacterized protein</fullName>
    </submittedName>
</protein>
<dbReference type="EMBL" id="CAWUHB010000053">
    <property type="protein sequence ID" value="CAK7230375.1"/>
    <property type="molecule type" value="Genomic_DNA"/>
</dbReference>
<keyword evidence="3" id="KW-1185">Reference proteome</keyword>
<organism evidence="2 3">
    <name type="scientific">Sporothrix curviconia</name>
    <dbReference type="NCBI Taxonomy" id="1260050"/>
    <lineage>
        <taxon>Eukaryota</taxon>
        <taxon>Fungi</taxon>
        <taxon>Dikarya</taxon>
        <taxon>Ascomycota</taxon>
        <taxon>Pezizomycotina</taxon>
        <taxon>Sordariomycetes</taxon>
        <taxon>Sordariomycetidae</taxon>
        <taxon>Ophiostomatales</taxon>
        <taxon>Ophiostomataceae</taxon>
        <taxon>Sporothrix</taxon>
    </lineage>
</organism>
<evidence type="ECO:0000313" key="3">
    <source>
        <dbReference type="Proteomes" id="UP001642405"/>
    </source>
</evidence>
<feature type="signal peptide" evidence="1">
    <location>
        <begin position="1"/>
        <end position="18"/>
    </location>
</feature>
<dbReference type="Proteomes" id="UP001642405">
    <property type="component" value="Unassembled WGS sequence"/>
</dbReference>
<accession>A0ABP0CH09</accession>
<evidence type="ECO:0000256" key="1">
    <source>
        <dbReference type="SAM" id="SignalP"/>
    </source>
</evidence>
<keyword evidence="1" id="KW-0732">Signal</keyword>
<feature type="chain" id="PRO_5046611863" evidence="1">
    <location>
        <begin position="19"/>
        <end position="137"/>
    </location>
</feature>
<comment type="caution">
    <text evidence="2">The sequence shown here is derived from an EMBL/GenBank/DDBJ whole genome shotgun (WGS) entry which is preliminary data.</text>
</comment>
<evidence type="ECO:0000313" key="2">
    <source>
        <dbReference type="EMBL" id="CAK7230375.1"/>
    </source>
</evidence>